<evidence type="ECO:0000256" key="1">
    <source>
        <dbReference type="SAM" id="SignalP"/>
    </source>
</evidence>
<organism evidence="2 3">
    <name type="scientific">Candidatus Magnetominusculus xianensis</name>
    <dbReference type="NCBI Taxonomy" id="1748249"/>
    <lineage>
        <taxon>Bacteria</taxon>
        <taxon>Pseudomonadati</taxon>
        <taxon>Nitrospirota</taxon>
        <taxon>Nitrospiria</taxon>
        <taxon>Nitrospirales</taxon>
        <taxon>Nitrospiraceae</taxon>
        <taxon>Candidatus Magnetominusculus</taxon>
    </lineage>
</organism>
<gene>
    <name evidence="2" type="ORF">ASN18_3274</name>
</gene>
<sequence length="99" mass="10835">MKKLIIISLCLFTLSTMLSIQTAYSWYSDCNATSARDTSFTNPGSAFPSGGEQNCGIVLFRVKKEMGKPADAEVLKGNFNEVLKDAPKKPVKELDAEVK</sequence>
<reference evidence="2 3" key="1">
    <citation type="submission" date="2015-11" db="EMBL/GenBank/DDBJ databases">
        <authorList>
            <person name="Lin W."/>
        </authorList>
    </citation>
    <scope>NUCLEOTIDE SEQUENCE [LARGE SCALE GENOMIC DNA]</scope>
    <source>
        <strain evidence="2 3">HCH-1</strain>
    </source>
</reference>
<dbReference type="EMBL" id="LNQR01000134">
    <property type="protein sequence ID" value="KWT74989.1"/>
    <property type="molecule type" value="Genomic_DNA"/>
</dbReference>
<evidence type="ECO:0000313" key="3">
    <source>
        <dbReference type="Proteomes" id="UP000060487"/>
    </source>
</evidence>
<feature type="chain" id="PRO_5046814004" description="Secreted protein" evidence="1">
    <location>
        <begin position="26"/>
        <end position="99"/>
    </location>
</feature>
<comment type="caution">
    <text evidence="2">The sequence shown here is derived from an EMBL/GenBank/DDBJ whole genome shotgun (WGS) entry which is preliminary data.</text>
</comment>
<proteinExistence type="predicted"/>
<name>A0ABR5SAT9_9BACT</name>
<keyword evidence="1" id="KW-0732">Signal</keyword>
<evidence type="ECO:0000313" key="2">
    <source>
        <dbReference type="EMBL" id="KWT74989.1"/>
    </source>
</evidence>
<accession>A0ABR5SAT9</accession>
<keyword evidence="3" id="KW-1185">Reference proteome</keyword>
<protein>
    <recommendedName>
        <fullName evidence="4">Secreted protein</fullName>
    </recommendedName>
</protein>
<feature type="signal peptide" evidence="1">
    <location>
        <begin position="1"/>
        <end position="25"/>
    </location>
</feature>
<dbReference type="Proteomes" id="UP000060487">
    <property type="component" value="Unassembled WGS sequence"/>
</dbReference>
<dbReference type="RefSeq" id="WP_085053871.1">
    <property type="nucleotide sequence ID" value="NZ_LNQR01000134.1"/>
</dbReference>
<evidence type="ECO:0008006" key="4">
    <source>
        <dbReference type="Google" id="ProtNLM"/>
    </source>
</evidence>